<keyword evidence="4 17" id="KW-0677">Repeat</keyword>
<comment type="subunit">
    <text evidence="17">Forms a heterotetramer with UvrB during the search for lesions.</text>
</comment>
<accession>A0A397RNZ9</accession>
<feature type="domain" description="ABC transporter" evidence="18">
    <location>
        <begin position="600"/>
        <end position="934"/>
    </location>
</feature>
<evidence type="ECO:0000256" key="1">
    <source>
        <dbReference type="ARBA" id="ARBA00004496"/>
    </source>
</evidence>
<dbReference type="InterPro" id="IPR003439">
    <property type="entry name" value="ABC_transporter-like_ATP-bd"/>
</dbReference>
<gene>
    <name evidence="17" type="primary">uvrA</name>
    <name evidence="19" type="ORF">EI71_01025</name>
</gene>
<evidence type="ECO:0000256" key="3">
    <source>
        <dbReference type="ARBA" id="ARBA00022723"/>
    </source>
</evidence>
<proteinExistence type="inferred from homology"/>
<keyword evidence="17" id="KW-0742">SOS response</keyword>
<dbReference type="NCBIfam" id="NF001503">
    <property type="entry name" value="PRK00349.1"/>
    <property type="match status" value="1"/>
</dbReference>
<feature type="binding site" evidence="17">
    <location>
        <begin position="637"/>
        <end position="644"/>
    </location>
    <ligand>
        <name>ATP</name>
        <dbReference type="ChEBI" id="CHEBI:30616"/>
    </ligand>
</feature>
<dbReference type="GO" id="GO:0009381">
    <property type="term" value="F:excinuclease ABC activity"/>
    <property type="evidence" value="ECO:0007669"/>
    <property type="project" value="UniProtKB-UniRule"/>
</dbReference>
<keyword evidence="10 17" id="KW-0067">ATP-binding</keyword>
<dbReference type="Pfam" id="PF17760">
    <property type="entry name" value="UvrA_inter"/>
    <property type="match status" value="1"/>
</dbReference>
<dbReference type="InterPro" id="IPR027417">
    <property type="entry name" value="P-loop_NTPase"/>
</dbReference>
<dbReference type="CDD" id="cd03271">
    <property type="entry name" value="ABC_UvrA_II"/>
    <property type="match status" value="1"/>
</dbReference>
<evidence type="ECO:0000256" key="11">
    <source>
        <dbReference type="ARBA" id="ARBA00022881"/>
    </source>
</evidence>
<dbReference type="GO" id="GO:0005737">
    <property type="term" value="C:cytoplasm"/>
    <property type="evidence" value="ECO:0007669"/>
    <property type="project" value="UniProtKB-SubCell"/>
</dbReference>
<dbReference type="InterPro" id="IPR004602">
    <property type="entry name" value="UvrA"/>
</dbReference>
<dbReference type="GO" id="GO:0005524">
    <property type="term" value="F:ATP binding"/>
    <property type="evidence" value="ECO:0007669"/>
    <property type="project" value="UniProtKB-UniRule"/>
</dbReference>
<keyword evidence="12 17" id="KW-0238">DNA-binding</keyword>
<dbReference type="GO" id="GO:0009380">
    <property type="term" value="C:excinuclease repair complex"/>
    <property type="evidence" value="ECO:0007669"/>
    <property type="project" value="InterPro"/>
</dbReference>
<organism evidence="19 20">
    <name type="scientific">Anaeroplasma bactoclasticum</name>
    <dbReference type="NCBI Taxonomy" id="2088"/>
    <lineage>
        <taxon>Bacteria</taxon>
        <taxon>Bacillati</taxon>
        <taxon>Mycoplasmatota</taxon>
        <taxon>Mollicutes</taxon>
        <taxon>Anaeroplasmatales</taxon>
        <taxon>Anaeroplasmataceae</taxon>
        <taxon>Anaeroplasma</taxon>
    </lineage>
</organism>
<keyword evidence="3 17" id="KW-0479">Metal-binding</keyword>
<dbReference type="EMBL" id="QXEV01000009">
    <property type="protein sequence ID" value="RIA75853.1"/>
    <property type="molecule type" value="Genomic_DNA"/>
</dbReference>
<keyword evidence="11 17" id="KW-0267">Excision nuclease</keyword>
<evidence type="ECO:0000256" key="5">
    <source>
        <dbReference type="ARBA" id="ARBA00022741"/>
    </source>
</evidence>
<dbReference type="InterPro" id="IPR041102">
    <property type="entry name" value="UvrA_inter"/>
</dbReference>
<dbReference type="FunCoup" id="A0A397RNZ9">
    <property type="interactions" value="229"/>
</dbReference>
<keyword evidence="6 17" id="KW-0227">DNA damage</keyword>
<dbReference type="InterPro" id="IPR017871">
    <property type="entry name" value="ABC_transporter-like_CS"/>
</dbReference>
<dbReference type="FunFam" id="1.20.1580.10:FF:000002">
    <property type="entry name" value="UvrABC system protein A"/>
    <property type="match status" value="1"/>
</dbReference>
<dbReference type="Gene3D" id="3.40.50.300">
    <property type="entry name" value="P-loop containing nucleotide triphosphate hydrolases"/>
    <property type="match status" value="3"/>
</dbReference>
<dbReference type="GO" id="GO:0016887">
    <property type="term" value="F:ATP hydrolysis activity"/>
    <property type="evidence" value="ECO:0007669"/>
    <property type="project" value="InterPro"/>
</dbReference>
<evidence type="ECO:0000256" key="4">
    <source>
        <dbReference type="ARBA" id="ARBA00022737"/>
    </source>
</evidence>
<sequence>MNDKLIVRGARENNLKNLNIELPKNKLIVMTGVSGSGKSSLAFDTIFQEGERRFIESLSSFARQFIGSNEKPDVDSIEGLSPAISIDQKSASHNPRSTVGTVTEIYDYLRVLFSRVGTPYCPNHHIPISSLSIDQIVDRIMEYPLGSRLYITAPVVFRQKGEHKGVFEKYLKAGYQRALVDGEMVELEDGIPALERNKKHNIYIVLERMIMKEGVRSRIFDAVDLAVKESDGYCVLYTDSKEEFFSTRFACPECGFSLSSLEPRIFSFNSPLGACPECNGLGKKLSISVDLVVDENKSINNDAILAYKNWEKDNLTRVELLQTCDQYKIDRNKPFKDLTDKEKKIILYGSPDIIHFRMNASSGRNHDKDEKYEGVITNFERRYRETSSDWVREWLEGYMVECTCDVCNGKRLNPGILNIFIDDKSIADVCDMSILELYNWFGTLKLSKEKTEIARQAIKEIRDRLHFLINVGLEYLTLSRSADTLSGGEAQRIRLATQIGSQLTGVLYVLDEPSIGLHQRDNQRLINTLKEMRDLGNTLIVVEHDDETMKAADWLVDIGPGAGEHGGRLVAEGTPEEVMKNENSITGNYLSGRMKIDVPNKRRDLTGKWIEIKGAEENNLKKVNVKIPLGVLTVITGVSGSGKSSLINEVLYKNAYVKLYKSHRITPGKCEKILGLDNIDRIIQISQQPIGRTPRSNPATYTGVFDDIRDLFSQTTDAKIRNYDKGKFSFNVKGGRCEACGGDGVKRISMQFLPDVYVPCEVCKGKRYTSETLEIKFKDKNIADVLDMRIEEALEFFDAVPKIKKKLQSLYDVGLGYMKLGQSSVELSGGEAQRVKLANELQSKISSSTLYILDEPTTGLHVHDIKRLMEVIGRIADQGATVLIIEHNLDVIKLADYIIDMGPEGGDKGGTVVFQGRPEDLIKCESSYTGKYLKPLLENK</sequence>
<evidence type="ECO:0000256" key="7">
    <source>
        <dbReference type="ARBA" id="ARBA00022769"/>
    </source>
</evidence>
<dbReference type="Gene3D" id="3.30.190.20">
    <property type="match status" value="1"/>
</dbReference>
<dbReference type="Pfam" id="PF17755">
    <property type="entry name" value="UvrA_DNA-bind"/>
    <property type="match status" value="1"/>
</dbReference>
<evidence type="ECO:0000256" key="12">
    <source>
        <dbReference type="ARBA" id="ARBA00023125"/>
    </source>
</evidence>
<evidence type="ECO:0000256" key="16">
    <source>
        <dbReference type="ARBA" id="ARBA00042156"/>
    </source>
</evidence>
<dbReference type="Proteomes" id="UP000266506">
    <property type="component" value="Unassembled WGS sequence"/>
</dbReference>
<evidence type="ECO:0000259" key="18">
    <source>
        <dbReference type="PROSITE" id="PS50893"/>
    </source>
</evidence>
<comment type="subcellular location">
    <subcellularLocation>
        <location evidence="1 17">Cytoplasm</location>
    </subcellularLocation>
</comment>
<evidence type="ECO:0000256" key="9">
    <source>
        <dbReference type="ARBA" id="ARBA00022833"/>
    </source>
</evidence>
<keyword evidence="13 17" id="KW-0234">DNA repair</keyword>
<dbReference type="Gene3D" id="1.20.1580.10">
    <property type="entry name" value="ABC transporter ATPase like domain"/>
    <property type="match status" value="3"/>
</dbReference>
<dbReference type="GO" id="GO:0008270">
    <property type="term" value="F:zinc ion binding"/>
    <property type="evidence" value="ECO:0007669"/>
    <property type="project" value="UniProtKB-UniRule"/>
</dbReference>
<dbReference type="GO" id="GO:0003677">
    <property type="term" value="F:DNA binding"/>
    <property type="evidence" value="ECO:0007669"/>
    <property type="project" value="UniProtKB-UniRule"/>
</dbReference>
<evidence type="ECO:0000256" key="14">
    <source>
        <dbReference type="ARBA" id="ARBA00038000"/>
    </source>
</evidence>
<evidence type="ECO:0000256" key="15">
    <source>
        <dbReference type="ARBA" id="ARBA00039316"/>
    </source>
</evidence>
<dbReference type="RefSeq" id="WP_119016173.1">
    <property type="nucleotide sequence ID" value="NZ_QXEV01000009.1"/>
</dbReference>
<evidence type="ECO:0000256" key="10">
    <source>
        <dbReference type="ARBA" id="ARBA00022840"/>
    </source>
</evidence>
<dbReference type="NCBIfam" id="TIGR00630">
    <property type="entry name" value="uvra"/>
    <property type="match status" value="1"/>
</dbReference>
<dbReference type="CDD" id="cd03270">
    <property type="entry name" value="ABC_UvrA_I"/>
    <property type="match status" value="1"/>
</dbReference>
<evidence type="ECO:0000256" key="8">
    <source>
        <dbReference type="ARBA" id="ARBA00022771"/>
    </source>
</evidence>
<keyword evidence="8 17" id="KW-0863">Zinc-finger</keyword>
<dbReference type="GO" id="GO:0009432">
    <property type="term" value="P:SOS response"/>
    <property type="evidence" value="ECO:0007669"/>
    <property type="project" value="UniProtKB-UniRule"/>
</dbReference>
<evidence type="ECO:0000256" key="6">
    <source>
        <dbReference type="ARBA" id="ARBA00022763"/>
    </source>
</evidence>
<comment type="function">
    <text evidence="17">The UvrABC repair system catalyzes the recognition and processing of DNA lesions. UvrA is an ATPase and a DNA-binding protein. A damage recognition complex composed of 2 UvrA and 2 UvrB subunits scans DNA for abnormalities. When the presence of a lesion has been verified by UvrB, the UvrA molecules dissociate.</text>
</comment>
<dbReference type="PROSITE" id="PS50893">
    <property type="entry name" value="ABC_TRANSPORTER_2"/>
    <property type="match status" value="1"/>
</dbReference>
<comment type="similarity">
    <text evidence="14 17">Belongs to the ABC transporter superfamily. UvrA family.</text>
</comment>
<evidence type="ECO:0000256" key="2">
    <source>
        <dbReference type="ARBA" id="ARBA00022490"/>
    </source>
</evidence>
<reference evidence="19 20" key="1">
    <citation type="submission" date="2018-08" db="EMBL/GenBank/DDBJ databases">
        <title>Genomic Encyclopedia of Archaeal and Bacterial Type Strains, Phase II (KMG-II): from individual species to whole genera.</title>
        <authorList>
            <person name="Goeker M."/>
        </authorList>
    </citation>
    <scope>NUCLEOTIDE SEQUENCE [LARGE SCALE GENOMIC DNA]</scope>
    <source>
        <strain evidence="19 20">ATCC 27112</strain>
    </source>
</reference>
<keyword evidence="7 17" id="KW-0228">DNA excision</keyword>
<feature type="zinc finger region" description="C4-type" evidence="17">
    <location>
        <begin position="737"/>
        <end position="763"/>
    </location>
</feature>
<dbReference type="InParanoid" id="A0A397RNZ9"/>
<keyword evidence="9 17" id="KW-0862">Zinc</keyword>
<feature type="zinc finger region" description="C4-type" evidence="17">
    <location>
        <begin position="251"/>
        <end position="278"/>
    </location>
</feature>
<dbReference type="GO" id="GO:0006289">
    <property type="term" value="P:nucleotide-excision repair"/>
    <property type="evidence" value="ECO:0007669"/>
    <property type="project" value="UniProtKB-UniRule"/>
</dbReference>
<dbReference type="HAMAP" id="MF_00205">
    <property type="entry name" value="UvrA"/>
    <property type="match status" value="1"/>
</dbReference>
<dbReference type="Gene3D" id="1.10.8.280">
    <property type="entry name" value="ABC transporter ATPase domain-like"/>
    <property type="match status" value="1"/>
</dbReference>
<evidence type="ECO:0000256" key="17">
    <source>
        <dbReference type="HAMAP-Rule" id="MF_00205"/>
    </source>
</evidence>
<feature type="binding site" evidence="17">
    <location>
        <begin position="32"/>
        <end position="39"/>
    </location>
    <ligand>
        <name>ATP</name>
        <dbReference type="ChEBI" id="CHEBI:30616"/>
    </ligand>
</feature>
<dbReference type="PANTHER" id="PTHR43152">
    <property type="entry name" value="UVRABC SYSTEM PROTEIN A"/>
    <property type="match status" value="1"/>
</dbReference>
<evidence type="ECO:0000313" key="20">
    <source>
        <dbReference type="Proteomes" id="UP000266506"/>
    </source>
</evidence>
<keyword evidence="2 17" id="KW-0963">Cytoplasm</keyword>
<evidence type="ECO:0000313" key="19">
    <source>
        <dbReference type="EMBL" id="RIA75853.1"/>
    </source>
</evidence>
<dbReference type="SUPFAM" id="SSF52540">
    <property type="entry name" value="P-loop containing nucleoside triphosphate hydrolases"/>
    <property type="match status" value="2"/>
</dbReference>
<comment type="caution">
    <text evidence="19">The sequence shown here is derived from an EMBL/GenBank/DDBJ whole genome shotgun (WGS) entry which is preliminary data.</text>
</comment>
<dbReference type="AlphaFoldDB" id="A0A397RNZ9"/>
<keyword evidence="5 17" id="KW-0547">Nucleotide-binding</keyword>
<dbReference type="OrthoDB" id="9809851at2"/>
<keyword evidence="20" id="KW-1185">Reference proteome</keyword>
<dbReference type="InterPro" id="IPR041552">
    <property type="entry name" value="UvrA_DNA-bd"/>
</dbReference>
<evidence type="ECO:0000256" key="13">
    <source>
        <dbReference type="ARBA" id="ARBA00023204"/>
    </source>
</evidence>
<dbReference type="PANTHER" id="PTHR43152:SF3">
    <property type="entry name" value="UVRABC SYSTEM PROTEIN A"/>
    <property type="match status" value="1"/>
</dbReference>
<protein>
    <recommendedName>
        <fullName evidence="15 17">UvrABC system protein A</fullName>
        <shortName evidence="17">UvrA protein</shortName>
    </recommendedName>
    <alternativeName>
        <fullName evidence="16 17">Excinuclease ABC subunit A</fullName>
    </alternativeName>
</protein>
<name>A0A397RNZ9_9MOLU</name>
<dbReference type="PROSITE" id="PS00211">
    <property type="entry name" value="ABC_TRANSPORTER_1"/>
    <property type="match status" value="2"/>
</dbReference>